<feature type="region of interest" description="Disordered" evidence="1">
    <location>
        <begin position="42"/>
        <end position="61"/>
    </location>
</feature>
<evidence type="ECO:0000313" key="2">
    <source>
        <dbReference type="EMBL" id="GGB35059.1"/>
    </source>
</evidence>
<organism evidence="2 3">
    <name type="scientific">Flexivirga endophytica</name>
    <dbReference type="NCBI Taxonomy" id="1849103"/>
    <lineage>
        <taxon>Bacteria</taxon>
        <taxon>Bacillati</taxon>
        <taxon>Actinomycetota</taxon>
        <taxon>Actinomycetes</taxon>
        <taxon>Micrococcales</taxon>
        <taxon>Dermacoccaceae</taxon>
        <taxon>Flexivirga</taxon>
    </lineage>
</organism>
<name>A0A916WW19_9MICO</name>
<keyword evidence="3" id="KW-1185">Reference proteome</keyword>
<dbReference type="EMBL" id="BMHI01000004">
    <property type="protein sequence ID" value="GGB35059.1"/>
    <property type="molecule type" value="Genomic_DNA"/>
</dbReference>
<dbReference type="Proteomes" id="UP000636793">
    <property type="component" value="Unassembled WGS sequence"/>
</dbReference>
<evidence type="ECO:0000256" key="1">
    <source>
        <dbReference type="SAM" id="MobiDB-lite"/>
    </source>
</evidence>
<sequence>MEQWPTETRSTGPDWTVLARRPRLGTEVQRAIRTRTGAACRRVTEPRHHGNHRAEQTERGL</sequence>
<gene>
    <name evidence="2" type="ORF">GCM10011492_27150</name>
</gene>
<evidence type="ECO:0000313" key="3">
    <source>
        <dbReference type="Proteomes" id="UP000636793"/>
    </source>
</evidence>
<proteinExistence type="predicted"/>
<comment type="caution">
    <text evidence="2">The sequence shown here is derived from an EMBL/GenBank/DDBJ whole genome shotgun (WGS) entry which is preliminary data.</text>
</comment>
<reference evidence="2" key="2">
    <citation type="submission" date="2020-09" db="EMBL/GenBank/DDBJ databases">
        <authorList>
            <person name="Sun Q."/>
            <person name="Zhou Y."/>
        </authorList>
    </citation>
    <scope>NUCLEOTIDE SEQUENCE</scope>
    <source>
        <strain evidence="2">CGMCC 1.15085</strain>
    </source>
</reference>
<dbReference type="AlphaFoldDB" id="A0A916WW19"/>
<protein>
    <submittedName>
        <fullName evidence="2">Uncharacterized protein</fullName>
    </submittedName>
</protein>
<reference evidence="2" key="1">
    <citation type="journal article" date="2014" name="Int. J. Syst. Evol. Microbiol.">
        <title>Complete genome sequence of Corynebacterium casei LMG S-19264T (=DSM 44701T), isolated from a smear-ripened cheese.</title>
        <authorList>
            <consortium name="US DOE Joint Genome Institute (JGI-PGF)"/>
            <person name="Walter F."/>
            <person name="Albersmeier A."/>
            <person name="Kalinowski J."/>
            <person name="Ruckert C."/>
        </authorList>
    </citation>
    <scope>NUCLEOTIDE SEQUENCE</scope>
    <source>
        <strain evidence="2">CGMCC 1.15085</strain>
    </source>
</reference>
<accession>A0A916WW19</accession>